<evidence type="ECO:0000313" key="8">
    <source>
        <dbReference type="Proteomes" id="UP001527882"/>
    </source>
</evidence>
<evidence type="ECO:0000256" key="3">
    <source>
        <dbReference type="ARBA" id="ARBA00022670"/>
    </source>
</evidence>
<keyword evidence="4 7" id="KW-0378">Hydrolase</keyword>
<dbReference type="RefSeq" id="WP_269883265.1">
    <property type="nucleotide sequence ID" value="NZ_JAQAGZ010000013.1"/>
</dbReference>
<dbReference type="PROSITE" id="PS01334">
    <property type="entry name" value="PYRASE_CYS"/>
    <property type="match status" value="1"/>
</dbReference>
<dbReference type="InterPro" id="IPR000816">
    <property type="entry name" value="Peptidase_C15"/>
</dbReference>
<evidence type="ECO:0000256" key="5">
    <source>
        <dbReference type="ARBA" id="ARBA00022807"/>
    </source>
</evidence>
<comment type="similarity">
    <text evidence="1">Belongs to the peptidase C15 family.</text>
</comment>
<dbReference type="PIRSF" id="PIRSF015592">
    <property type="entry name" value="Prld-crbxl_pptds"/>
    <property type="match status" value="1"/>
</dbReference>
<comment type="catalytic activity">
    <reaction evidence="6">
        <text>Release of an N-terminal pyroglutamyl group from a polypeptide, the second amino acid generally not being Pro.</text>
        <dbReference type="EC" id="3.4.19.3"/>
    </reaction>
</comment>
<evidence type="ECO:0000313" key="7">
    <source>
        <dbReference type="EMBL" id="MCZ8514746.1"/>
    </source>
</evidence>
<dbReference type="InterPro" id="IPR016125">
    <property type="entry name" value="Peptidase_C15-like"/>
</dbReference>
<gene>
    <name evidence="7" type="ORF">O9H85_20420</name>
</gene>
<keyword evidence="5" id="KW-0788">Thiol protease</keyword>
<evidence type="ECO:0000256" key="2">
    <source>
        <dbReference type="ARBA" id="ARBA00022490"/>
    </source>
</evidence>
<evidence type="ECO:0000256" key="1">
    <source>
        <dbReference type="ARBA" id="ARBA00006641"/>
    </source>
</evidence>
<reference evidence="7 8" key="1">
    <citation type="submission" date="2022-12" db="EMBL/GenBank/DDBJ databases">
        <title>Draft genome sequence of Paenibacillus sp. dW9.</title>
        <authorList>
            <person name="Choi E.-W."/>
            <person name="Kim D.-U."/>
        </authorList>
    </citation>
    <scope>NUCLEOTIDE SEQUENCE [LARGE SCALE GENOMIC DNA]</scope>
    <source>
        <strain evidence="8">dW9</strain>
    </source>
</reference>
<feature type="active site" evidence="6">
    <location>
        <position position="146"/>
    </location>
</feature>
<dbReference type="PANTHER" id="PTHR23402">
    <property type="entry name" value="PROTEASE FAMILY C15 PYROGLUTAMYL-PEPTIDASE I-RELATED"/>
    <property type="match status" value="1"/>
</dbReference>
<dbReference type="SUPFAM" id="SSF53182">
    <property type="entry name" value="Pyrrolidone carboxyl peptidase (pyroglutamate aminopeptidase)"/>
    <property type="match status" value="1"/>
</dbReference>
<dbReference type="Gene3D" id="3.40.630.20">
    <property type="entry name" value="Peptidase C15, pyroglutamyl peptidase I-like"/>
    <property type="match status" value="1"/>
</dbReference>
<accession>A0ABT4QD99</accession>
<dbReference type="GO" id="GO:0016920">
    <property type="term" value="F:pyroglutamyl-peptidase activity"/>
    <property type="evidence" value="ECO:0007669"/>
    <property type="project" value="UniProtKB-EC"/>
</dbReference>
<evidence type="ECO:0000256" key="4">
    <source>
        <dbReference type="ARBA" id="ARBA00022801"/>
    </source>
</evidence>
<dbReference type="Proteomes" id="UP001527882">
    <property type="component" value="Unassembled WGS sequence"/>
</dbReference>
<dbReference type="PRINTS" id="PR00706">
    <property type="entry name" value="PYROGLUPTASE"/>
</dbReference>
<evidence type="ECO:0000256" key="6">
    <source>
        <dbReference type="PROSITE-ProRule" id="PRU10077"/>
    </source>
</evidence>
<sequence>MKILISGFEAFGGSTINPTEKLVKVISSETFAGVELKTVLLPVNYDECAEAIIKEIEVYQPDAVISCGLYHGRTSVTPERIAVNVKDTAADAPYADNKGVKPTDEPINPDGPDALFTQLPVRKMVNRLNEEGVPAYISNTAGTFICNNTMYGVLDYIRKNNISTIAGFVHFPASTEMAVENPLLPALPHETMLRALRIIIQTTIDDLQN</sequence>
<proteinExistence type="inferred from homology"/>
<keyword evidence="2" id="KW-0963">Cytoplasm</keyword>
<dbReference type="InterPro" id="IPR036440">
    <property type="entry name" value="Peptidase_C15-like_sf"/>
</dbReference>
<protein>
    <recommendedName>
        <fullName evidence="6">Pyroglutamyl-peptidase I</fullName>
        <ecNumber evidence="6">3.4.19.3</ecNumber>
    </recommendedName>
</protein>
<dbReference type="NCBIfam" id="NF009676">
    <property type="entry name" value="PRK13197.1"/>
    <property type="match status" value="1"/>
</dbReference>
<dbReference type="PANTHER" id="PTHR23402:SF1">
    <property type="entry name" value="PYROGLUTAMYL-PEPTIDASE I"/>
    <property type="match status" value="1"/>
</dbReference>
<dbReference type="EC" id="3.4.19.3" evidence="6"/>
<dbReference type="CDD" id="cd00501">
    <property type="entry name" value="Peptidase_C15"/>
    <property type="match status" value="1"/>
</dbReference>
<dbReference type="EMBL" id="JAQAGZ010000013">
    <property type="protein sequence ID" value="MCZ8514746.1"/>
    <property type="molecule type" value="Genomic_DNA"/>
</dbReference>
<dbReference type="Pfam" id="PF01470">
    <property type="entry name" value="Peptidase_C15"/>
    <property type="match status" value="1"/>
</dbReference>
<dbReference type="InterPro" id="IPR033694">
    <property type="entry name" value="PGPEP1_Cys_AS"/>
</dbReference>
<comment type="caution">
    <text evidence="7">The sequence shown here is derived from an EMBL/GenBank/DDBJ whole genome shotgun (WGS) entry which is preliminary data.</text>
</comment>
<organism evidence="7 8">
    <name type="scientific">Paenibacillus gyeongsangnamensis</name>
    <dbReference type="NCBI Taxonomy" id="3388067"/>
    <lineage>
        <taxon>Bacteria</taxon>
        <taxon>Bacillati</taxon>
        <taxon>Bacillota</taxon>
        <taxon>Bacilli</taxon>
        <taxon>Bacillales</taxon>
        <taxon>Paenibacillaceae</taxon>
        <taxon>Paenibacillus</taxon>
    </lineage>
</organism>
<keyword evidence="3" id="KW-0645">Protease</keyword>
<name>A0ABT4QD99_9BACL</name>
<keyword evidence="8" id="KW-1185">Reference proteome</keyword>